<dbReference type="FunFam" id="3.30.450.60:FF:000002">
    <property type="entry name" value="AP-2 complex subunit mu, putative"/>
    <property type="match status" value="1"/>
</dbReference>
<evidence type="ECO:0000256" key="2">
    <source>
        <dbReference type="ARBA" id="ARBA00022448"/>
    </source>
</evidence>
<comment type="subcellular location">
    <subcellularLocation>
        <location evidence="1">Endomembrane system</location>
    </subcellularLocation>
</comment>
<dbReference type="GO" id="GO:0030131">
    <property type="term" value="C:clathrin adaptor complex"/>
    <property type="evidence" value="ECO:0007669"/>
    <property type="project" value="UniProtKB-UniRule"/>
</dbReference>
<keyword evidence="3 5" id="KW-0653">Protein transport</keyword>
<dbReference type="SUPFAM" id="SSF64356">
    <property type="entry name" value="SNARE-like"/>
    <property type="match status" value="1"/>
</dbReference>
<dbReference type="InterPro" id="IPR028565">
    <property type="entry name" value="MHD"/>
</dbReference>
<dbReference type="InterPro" id="IPR011012">
    <property type="entry name" value="Longin-like_dom_sf"/>
</dbReference>
<name>A0A0M4IZF1_ISOGA</name>
<reference evidence="7" key="1">
    <citation type="journal article" date="2015" name="Protist">
        <title>Losses, Expansions, and Novel Subunit Discovery of Adaptor Protein Complexes in Haptophyte Algae.</title>
        <authorList>
            <person name="Lee L.J.Y."/>
            <person name="Klute M.J."/>
            <person name="Herman E.K."/>
            <person name="Read B."/>
            <person name="Dacks J.B."/>
        </authorList>
    </citation>
    <scope>NUCLEOTIDE SEQUENCE</scope>
</reference>
<evidence type="ECO:0000256" key="4">
    <source>
        <dbReference type="ARBA" id="ARBA00023136"/>
    </source>
</evidence>
<comment type="similarity">
    <text evidence="5">Belongs to the adaptor complexes medium subunit family.</text>
</comment>
<gene>
    <name evidence="7" type="primary">AP4M</name>
</gene>
<dbReference type="InterPro" id="IPR001392">
    <property type="entry name" value="Clathrin_mu"/>
</dbReference>
<organism evidence="7">
    <name type="scientific">Isochrysis galbana</name>
    <name type="common">Marine planktonic alga</name>
    <dbReference type="NCBI Taxonomy" id="37099"/>
    <lineage>
        <taxon>Eukaryota</taxon>
        <taxon>Haptista</taxon>
        <taxon>Haptophyta</taxon>
        <taxon>Prymnesiophyceae</taxon>
        <taxon>Isochrysidales</taxon>
        <taxon>Isochrysidaceae</taxon>
        <taxon>Isochrysis</taxon>
    </lineage>
</organism>
<evidence type="ECO:0000256" key="5">
    <source>
        <dbReference type="PIRNR" id="PIRNR005992"/>
    </source>
</evidence>
<evidence type="ECO:0000313" key="7">
    <source>
        <dbReference type="EMBL" id="ALD47956.1"/>
    </source>
</evidence>
<dbReference type="CDD" id="cd09253">
    <property type="entry name" value="AP-4_Mu4_Cterm"/>
    <property type="match status" value="1"/>
</dbReference>
<evidence type="ECO:0000256" key="1">
    <source>
        <dbReference type="ARBA" id="ARBA00004308"/>
    </source>
</evidence>
<dbReference type="EMBL" id="KP892624">
    <property type="protein sequence ID" value="ALD47956.1"/>
    <property type="molecule type" value="Genomic_DNA"/>
</dbReference>
<feature type="domain" description="MHD" evidence="6">
    <location>
        <begin position="180"/>
        <end position="440"/>
    </location>
</feature>
<dbReference type="CDD" id="cd14838">
    <property type="entry name" value="AP4_Mu_N"/>
    <property type="match status" value="1"/>
</dbReference>
<keyword evidence="2 5" id="KW-0813">Transport</keyword>
<dbReference type="PROSITE" id="PS51072">
    <property type="entry name" value="MHD"/>
    <property type="match status" value="1"/>
</dbReference>
<dbReference type="InterPro" id="IPR050431">
    <property type="entry name" value="Adaptor_comp_med_subunit"/>
</dbReference>
<accession>A0A0M4IZF1</accession>
<dbReference type="GO" id="GO:0016192">
    <property type="term" value="P:vesicle-mediated transport"/>
    <property type="evidence" value="ECO:0007669"/>
    <property type="project" value="InterPro"/>
</dbReference>
<dbReference type="PIRSF" id="PIRSF005992">
    <property type="entry name" value="Clathrin_mu"/>
    <property type="match status" value="1"/>
</dbReference>
<dbReference type="GO" id="GO:0006886">
    <property type="term" value="P:intracellular protein transport"/>
    <property type="evidence" value="ECO:0007669"/>
    <property type="project" value="UniProtKB-UniRule"/>
</dbReference>
<evidence type="ECO:0000259" key="6">
    <source>
        <dbReference type="PROSITE" id="PS51072"/>
    </source>
</evidence>
<dbReference type="Gene3D" id="3.30.450.60">
    <property type="match status" value="1"/>
</dbReference>
<dbReference type="AlphaFoldDB" id="A0A0M4IZF1"/>
<protein>
    <submittedName>
        <fullName evidence="7">Adaptor protein complex 4 subunit mu</fullName>
    </submittedName>
</protein>
<proteinExistence type="inferred from homology"/>
<dbReference type="PANTHER" id="PTHR10529">
    <property type="entry name" value="AP COMPLEX SUBUNIT MU"/>
    <property type="match status" value="1"/>
</dbReference>
<evidence type="ECO:0000256" key="3">
    <source>
        <dbReference type="ARBA" id="ARBA00022927"/>
    </source>
</evidence>
<dbReference type="GO" id="GO:0012505">
    <property type="term" value="C:endomembrane system"/>
    <property type="evidence" value="ECO:0007669"/>
    <property type="project" value="UniProtKB-SubCell"/>
</dbReference>
<dbReference type="PRINTS" id="PR00314">
    <property type="entry name" value="CLATHRINADPT"/>
</dbReference>
<dbReference type="SUPFAM" id="SSF49447">
    <property type="entry name" value="Second domain of Mu2 adaptin subunit (ap50) of ap2 adaptor"/>
    <property type="match status" value="1"/>
</dbReference>
<dbReference type="InterPro" id="IPR036168">
    <property type="entry name" value="AP2_Mu_C_sf"/>
</dbReference>
<dbReference type="Gene3D" id="2.60.40.1170">
    <property type="entry name" value="Mu homology domain, subdomain B"/>
    <property type="match status" value="2"/>
</dbReference>
<sequence length="441" mass="49251">MISQLFILAPNGHTIVNKDYRGDVPKDSAEIFLRKLVEKSGGEAPIFNVDGVNYMCVRKSGLFFLATTLHNVPPAYVIELLTQLTKVCKDYIGVLNEESLRKNFTLIYELVDEIMDFGYPQSASTAELQAFVFNEPAPVSTPGTTTSRILSNALKSAPKTMSSKAVQKPIALRDDRRSEKNEIFVDVIDRISATFNAMGQVRTFSIDGSIQMKSYLSGSPELHLALNDDLAIASAGKGGYGMVELDNVNFHECVQLDKFDSERMLVLEPPHGEFVLMNFHIGSLRSDTQIPFRITPIMTAVTEYKQELRLQVDATFPEKYHGANVKVHFTVPKSSTGASVELEPGAKGQSSSYDDSTKQITWTIRKFMGTTSHTVSCKFVVGAGSNPRKEMGPISMNFEIPMYNVSRLQVQHLKIVERNKSYNPHRWVRCLTHADSYVCRI</sequence>
<dbReference type="Pfam" id="PF00928">
    <property type="entry name" value="Adap_comp_sub"/>
    <property type="match status" value="1"/>
</dbReference>
<keyword evidence="4" id="KW-0472">Membrane</keyword>